<evidence type="ECO:0000256" key="2">
    <source>
        <dbReference type="ARBA" id="ARBA00023125"/>
    </source>
</evidence>
<dbReference type="GO" id="GO:0003677">
    <property type="term" value="F:DNA binding"/>
    <property type="evidence" value="ECO:0007669"/>
    <property type="project" value="UniProtKB-KW"/>
</dbReference>
<reference evidence="5 6" key="1">
    <citation type="submission" date="2018-05" db="EMBL/GenBank/DDBJ databases">
        <title>Genomic Encyclopedia of Type Strains, Phase IV (KMG-IV): sequencing the most valuable type-strain genomes for metagenomic binning, comparative biology and taxonomic classification.</title>
        <authorList>
            <person name="Goeker M."/>
        </authorList>
    </citation>
    <scope>NUCLEOTIDE SEQUENCE [LARGE SCALE GENOMIC DNA]</scope>
    <source>
        <strain evidence="5 6">DSM 45480</strain>
    </source>
</reference>
<dbReference type="SUPFAM" id="SSF47413">
    <property type="entry name" value="lambda repressor-like DNA-binding domains"/>
    <property type="match status" value="1"/>
</dbReference>
<dbReference type="AlphaFoldDB" id="A0A316HPP0"/>
<dbReference type="Proteomes" id="UP000246005">
    <property type="component" value="Unassembled WGS sequence"/>
</dbReference>
<name>A0A316HPP0_9PSEU</name>
<accession>A0A316HPP0</accession>
<keyword evidence="2" id="KW-0238">DNA-binding</keyword>
<gene>
    <name evidence="5" type="ORF">C8D88_11558</name>
</gene>
<evidence type="ECO:0000259" key="4">
    <source>
        <dbReference type="PROSITE" id="PS50943"/>
    </source>
</evidence>
<dbReference type="SMART" id="SM00530">
    <property type="entry name" value="HTH_XRE"/>
    <property type="match status" value="1"/>
</dbReference>
<dbReference type="PANTHER" id="PTHR46797:SF23">
    <property type="entry name" value="HTH-TYPE TRANSCRIPTIONAL REGULATOR SUTR"/>
    <property type="match status" value="1"/>
</dbReference>
<dbReference type="GO" id="GO:0005829">
    <property type="term" value="C:cytosol"/>
    <property type="evidence" value="ECO:0007669"/>
    <property type="project" value="TreeGrafter"/>
</dbReference>
<dbReference type="Gene3D" id="1.10.260.40">
    <property type="entry name" value="lambda repressor-like DNA-binding domains"/>
    <property type="match status" value="1"/>
</dbReference>
<dbReference type="GO" id="GO:0003700">
    <property type="term" value="F:DNA-binding transcription factor activity"/>
    <property type="evidence" value="ECO:0007669"/>
    <property type="project" value="TreeGrafter"/>
</dbReference>
<protein>
    <submittedName>
        <fullName evidence="5">Transcriptional regulator with XRE-family HTH domain</fullName>
    </submittedName>
</protein>
<proteinExistence type="predicted"/>
<dbReference type="CDD" id="cd00093">
    <property type="entry name" value="HTH_XRE"/>
    <property type="match status" value="1"/>
</dbReference>
<evidence type="ECO:0000256" key="1">
    <source>
        <dbReference type="ARBA" id="ARBA00023015"/>
    </source>
</evidence>
<dbReference type="Pfam" id="PF13560">
    <property type="entry name" value="HTH_31"/>
    <property type="match status" value="1"/>
</dbReference>
<feature type="domain" description="HTH cro/C1-type" evidence="4">
    <location>
        <begin position="112"/>
        <end position="167"/>
    </location>
</feature>
<comment type="caution">
    <text evidence="5">The sequence shown here is derived from an EMBL/GenBank/DDBJ whole genome shotgun (WGS) entry which is preliminary data.</text>
</comment>
<dbReference type="PANTHER" id="PTHR46797">
    <property type="entry name" value="HTH-TYPE TRANSCRIPTIONAL REGULATOR"/>
    <property type="match status" value="1"/>
</dbReference>
<keyword evidence="1" id="KW-0805">Transcription regulation</keyword>
<dbReference type="InterPro" id="IPR050807">
    <property type="entry name" value="TransReg_Diox_bact_type"/>
</dbReference>
<dbReference type="EMBL" id="QGHB01000015">
    <property type="protein sequence ID" value="PWK81942.1"/>
    <property type="molecule type" value="Genomic_DNA"/>
</dbReference>
<evidence type="ECO:0000256" key="3">
    <source>
        <dbReference type="ARBA" id="ARBA00023163"/>
    </source>
</evidence>
<dbReference type="InterPro" id="IPR010982">
    <property type="entry name" value="Lambda_DNA-bd_dom_sf"/>
</dbReference>
<organism evidence="5 6">
    <name type="scientific">Lentzea atacamensis</name>
    <dbReference type="NCBI Taxonomy" id="531938"/>
    <lineage>
        <taxon>Bacteria</taxon>
        <taxon>Bacillati</taxon>
        <taxon>Actinomycetota</taxon>
        <taxon>Actinomycetes</taxon>
        <taxon>Pseudonocardiales</taxon>
        <taxon>Pseudonocardiaceae</taxon>
        <taxon>Lentzea</taxon>
    </lineage>
</organism>
<dbReference type="InterPro" id="IPR001387">
    <property type="entry name" value="Cro/C1-type_HTH"/>
</dbReference>
<dbReference type="PROSITE" id="PS50943">
    <property type="entry name" value="HTH_CROC1"/>
    <property type="match status" value="1"/>
</dbReference>
<keyword evidence="3" id="KW-0804">Transcription</keyword>
<evidence type="ECO:0000313" key="5">
    <source>
        <dbReference type="EMBL" id="PWK81942.1"/>
    </source>
</evidence>
<evidence type="ECO:0000313" key="6">
    <source>
        <dbReference type="Proteomes" id="UP000246005"/>
    </source>
</evidence>
<sequence length="497" mass="54026">MLDKLSDTNTYGPRVRFSCVYRPARGVRWPLRVRDEGHCLGLPQSVKSYDSGLMITMGTFRAPTVADTRRRAASLTLREVLFRPSAKGYLGWEELSDEGQVAVDETHVGRRVREIRSFRGMSLTATAQLAGMAPSYLSMIERGLRPVNQRATLEALANALRVSPAELTGKPYAPTDAASEEAHGHIFEVEDAMTAWRIGEVPDAPARPWQQVSAELDLLNLTLRPNADYAAQGALMPSLIRDLLVAASDPKRRTAALVGLIATYKAVAYFAHDLGVAGLPVLAVERMREAAEELDDPVWLSYAAYQRAQLISGTNRSRQYDLAVQTAQVPGARVEVHGLAHLTAALACASRGDADAAQTHLTEATALADRIEPDVSPWMQTNFGRTNVGIWKVSIGLELGAGAKVREIASTVRPGGVSKSRQAQFWIDVGRGLLTERKHRDQGLAALLEAEKLAPQKVRNNVFVRESVAGLLAQARREAGGRDLRGLAYRVGVAPSG</sequence>